<evidence type="ECO:0000313" key="1">
    <source>
        <dbReference type="EMBL" id="MCB8561905.1"/>
    </source>
</evidence>
<dbReference type="RefSeq" id="WP_107029031.1">
    <property type="nucleotide sequence ID" value="NZ_CAKMUM010000002.1"/>
</dbReference>
<reference evidence="1" key="2">
    <citation type="submission" date="2021-10" db="EMBL/GenBank/DDBJ databases">
        <title>Collection of gut derived symbiotic bacterial strains cultured from healthy donors.</title>
        <authorList>
            <person name="Lin H."/>
            <person name="Littmann E."/>
            <person name="Kohout C."/>
            <person name="Pamer E.G."/>
        </authorList>
    </citation>
    <scope>NUCLEOTIDE SEQUENCE</scope>
    <source>
        <strain evidence="1">DFI.5.2</strain>
    </source>
</reference>
<evidence type="ECO:0000313" key="3">
    <source>
        <dbReference type="Proteomes" id="UP000240974"/>
    </source>
</evidence>
<evidence type="ECO:0000313" key="2">
    <source>
        <dbReference type="EMBL" id="PST43384.1"/>
    </source>
</evidence>
<accession>A0A2T3G754</accession>
<dbReference type="Proteomes" id="UP001197827">
    <property type="component" value="Unassembled WGS sequence"/>
</dbReference>
<dbReference type="Proteomes" id="UP000240974">
    <property type="component" value="Unassembled WGS sequence"/>
</dbReference>
<reference evidence="2 3" key="1">
    <citation type="journal article" date="2019" name="Int. J. Syst. Evol. Microbiol.">
        <title>Faecalibacillus intestinalis gen. nov., sp. nov. and Faecalibacillus faecis sp. nov., isolated from human faeces.</title>
        <authorList>
            <person name="Seo B."/>
            <person name="Jeon K."/>
            <person name="Baek I."/>
            <person name="Lee Y.M."/>
            <person name="Baek K."/>
            <person name="Ko G."/>
        </authorList>
    </citation>
    <scope>NUCLEOTIDE SEQUENCE [LARGE SCALE GENOMIC DNA]</scope>
    <source>
        <strain evidence="2 3">SNUG30099</strain>
    </source>
</reference>
<dbReference type="EMBL" id="PYLQ01000001">
    <property type="protein sequence ID" value="PST43384.1"/>
    <property type="molecule type" value="Genomic_DNA"/>
</dbReference>
<proteinExistence type="predicted"/>
<organism evidence="2 3">
    <name type="scientific">Faecalibacillus intestinalis</name>
    <dbReference type="NCBI Taxonomy" id="1982626"/>
    <lineage>
        <taxon>Bacteria</taxon>
        <taxon>Bacillati</taxon>
        <taxon>Bacillota</taxon>
        <taxon>Erysipelotrichia</taxon>
        <taxon>Erysipelotrichales</taxon>
        <taxon>Coprobacillaceae</taxon>
        <taxon>Faecalibacillus</taxon>
    </lineage>
</organism>
<name>A0A2T3G754_9FIRM</name>
<keyword evidence="3" id="KW-1185">Reference proteome</keyword>
<gene>
    <name evidence="2" type="ORF">C7U54_01350</name>
    <name evidence="1" type="ORF">LJD74_07800</name>
</gene>
<comment type="caution">
    <text evidence="2">The sequence shown here is derived from an EMBL/GenBank/DDBJ whole genome shotgun (WGS) entry which is preliminary data.</text>
</comment>
<dbReference type="EMBL" id="JAJDKQ010000013">
    <property type="protein sequence ID" value="MCB8561905.1"/>
    <property type="molecule type" value="Genomic_DNA"/>
</dbReference>
<dbReference type="AlphaFoldDB" id="A0A2T3G754"/>
<protein>
    <submittedName>
        <fullName evidence="2">Uncharacterized protein</fullName>
    </submittedName>
</protein>
<sequence>MYPYQNPNYYYYQPQMYPYFQRMPKKFNLQHTLHTTIRGIQIANQVIPIIYQVKPLIDNTKQGLTLLKAMNHLNDIDFDEIEKELKPISKENNEIFENML</sequence>